<dbReference type="STRING" id="5364.A0A5C3N8R7"/>
<proteinExistence type="predicted"/>
<protein>
    <submittedName>
        <fullName evidence="3">Uncharacterized protein</fullName>
    </submittedName>
</protein>
<reference evidence="3 4" key="1">
    <citation type="journal article" date="2019" name="Nat. Ecol. Evol.">
        <title>Megaphylogeny resolves global patterns of mushroom evolution.</title>
        <authorList>
            <person name="Varga T."/>
            <person name="Krizsan K."/>
            <person name="Foldi C."/>
            <person name="Dima B."/>
            <person name="Sanchez-Garcia M."/>
            <person name="Sanchez-Ramirez S."/>
            <person name="Szollosi G.J."/>
            <person name="Szarkandi J.G."/>
            <person name="Papp V."/>
            <person name="Albert L."/>
            <person name="Andreopoulos W."/>
            <person name="Angelini C."/>
            <person name="Antonin V."/>
            <person name="Barry K.W."/>
            <person name="Bougher N.L."/>
            <person name="Buchanan P."/>
            <person name="Buyck B."/>
            <person name="Bense V."/>
            <person name="Catcheside P."/>
            <person name="Chovatia M."/>
            <person name="Cooper J."/>
            <person name="Damon W."/>
            <person name="Desjardin D."/>
            <person name="Finy P."/>
            <person name="Geml J."/>
            <person name="Haridas S."/>
            <person name="Hughes K."/>
            <person name="Justo A."/>
            <person name="Karasinski D."/>
            <person name="Kautmanova I."/>
            <person name="Kiss B."/>
            <person name="Kocsube S."/>
            <person name="Kotiranta H."/>
            <person name="LaButti K.M."/>
            <person name="Lechner B.E."/>
            <person name="Liimatainen K."/>
            <person name="Lipzen A."/>
            <person name="Lukacs Z."/>
            <person name="Mihaltcheva S."/>
            <person name="Morgado L.N."/>
            <person name="Niskanen T."/>
            <person name="Noordeloos M.E."/>
            <person name="Ohm R.A."/>
            <person name="Ortiz-Santana B."/>
            <person name="Ovrebo C."/>
            <person name="Racz N."/>
            <person name="Riley R."/>
            <person name="Savchenko A."/>
            <person name="Shiryaev A."/>
            <person name="Soop K."/>
            <person name="Spirin V."/>
            <person name="Szebenyi C."/>
            <person name="Tomsovsky M."/>
            <person name="Tulloss R.E."/>
            <person name="Uehling J."/>
            <person name="Grigoriev I.V."/>
            <person name="Vagvolgyi C."/>
            <person name="Papp T."/>
            <person name="Martin F.M."/>
            <person name="Miettinen O."/>
            <person name="Hibbett D.S."/>
            <person name="Nagy L.G."/>
        </authorList>
    </citation>
    <scope>NUCLEOTIDE SEQUENCE [LARGE SCALE GENOMIC DNA]</scope>
    <source>
        <strain evidence="3 4">OMC1185</strain>
    </source>
</reference>
<evidence type="ECO:0000313" key="3">
    <source>
        <dbReference type="EMBL" id="TFK53632.1"/>
    </source>
</evidence>
<accession>A0A5C3N8R7</accession>
<dbReference type="AlphaFoldDB" id="A0A5C3N8R7"/>
<organism evidence="3 4">
    <name type="scientific">Heliocybe sulcata</name>
    <dbReference type="NCBI Taxonomy" id="5364"/>
    <lineage>
        <taxon>Eukaryota</taxon>
        <taxon>Fungi</taxon>
        <taxon>Dikarya</taxon>
        <taxon>Basidiomycota</taxon>
        <taxon>Agaricomycotina</taxon>
        <taxon>Agaricomycetes</taxon>
        <taxon>Gloeophyllales</taxon>
        <taxon>Gloeophyllaceae</taxon>
        <taxon>Heliocybe</taxon>
    </lineage>
</organism>
<keyword evidence="2" id="KW-0472">Membrane</keyword>
<feature type="compositionally biased region" description="Polar residues" evidence="1">
    <location>
        <begin position="10"/>
        <end position="30"/>
    </location>
</feature>
<evidence type="ECO:0000256" key="2">
    <source>
        <dbReference type="SAM" id="Phobius"/>
    </source>
</evidence>
<keyword evidence="2" id="KW-1133">Transmembrane helix</keyword>
<evidence type="ECO:0000313" key="4">
    <source>
        <dbReference type="Proteomes" id="UP000305948"/>
    </source>
</evidence>
<feature type="transmembrane region" description="Helical" evidence="2">
    <location>
        <begin position="238"/>
        <end position="257"/>
    </location>
</feature>
<sequence length="293" mass="33313">MQPLRYEPASASSSGFPEDSTLQPTSPQSLSDAPEALYIAAISRYAARRSDTLTPLQSATSAFQGLRSYETQLGRRYYRRQAQIPSSPAACGDAGVEEVELADLSDVGKKSSFPFVLKIYRGRESTSLVIEKDWEDGRLFKELLRCYNELRSWRKYLSLRKFSFLTLIWTEPTDISARYGKARPDKGSAKYKRLPHFRVRQYLQYPEEARDSIEFVQWITLDVKHGILFEERWSPYRVLPLVLVPITASLLVALLRVHLDLISDDALTASNACIALYSTALAATVLLNWLQYI</sequence>
<gene>
    <name evidence="3" type="ORF">OE88DRAFT_1733524</name>
</gene>
<feature type="transmembrane region" description="Helical" evidence="2">
    <location>
        <begin position="269"/>
        <end position="290"/>
    </location>
</feature>
<dbReference type="EMBL" id="ML213507">
    <property type="protein sequence ID" value="TFK53632.1"/>
    <property type="molecule type" value="Genomic_DNA"/>
</dbReference>
<dbReference type="OrthoDB" id="9988102at2759"/>
<keyword evidence="2" id="KW-0812">Transmembrane</keyword>
<dbReference type="Proteomes" id="UP000305948">
    <property type="component" value="Unassembled WGS sequence"/>
</dbReference>
<feature type="region of interest" description="Disordered" evidence="1">
    <location>
        <begin position="1"/>
        <end position="30"/>
    </location>
</feature>
<name>A0A5C3N8R7_9AGAM</name>
<keyword evidence="4" id="KW-1185">Reference proteome</keyword>
<evidence type="ECO:0000256" key="1">
    <source>
        <dbReference type="SAM" id="MobiDB-lite"/>
    </source>
</evidence>